<reference evidence="13 14" key="1">
    <citation type="submission" date="2016-01" db="EMBL/GenBank/DDBJ databases">
        <title>Genome sequence of Ca. Arsenophonus lipopteni, the exclusive symbiont of a blood sucking fly Lipoptena cervi (Diptera: Hippoboscidae).</title>
        <authorList>
            <person name="Novakova E."/>
            <person name="Hypsa V."/>
            <person name="Nguyen P."/>
            <person name="Husnik F."/>
            <person name="Darby A.C."/>
        </authorList>
    </citation>
    <scope>NUCLEOTIDE SEQUENCE [LARGE SCALE GENOMIC DNA]</scope>
    <source>
        <strain evidence="13 14">CB</strain>
    </source>
</reference>
<dbReference type="OrthoDB" id="9805316at2"/>
<dbReference type="InterPro" id="IPR000092">
    <property type="entry name" value="Polyprenyl_synt"/>
</dbReference>
<name>A0A0X9WB78_9GAMM</name>
<dbReference type="PANTHER" id="PTHR12001">
    <property type="entry name" value="GERANYLGERANYL PYROPHOSPHATE SYNTHASE"/>
    <property type="match status" value="1"/>
</dbReference>
<dbReference type="GO" id="GO:0106350">
    <property type="term" value="F:all-trans-octaprenyl-diphosphate synthase activity"/>
    <property type="evidence" value="ECO:0007669"/>
    <property type="project" value="UniProtKB-EC"/>
</dbReference>
<comment type="similarity">
    <text evidence="2 12">Belongs to the FPP/GGPP synthase family.</text>
</comment>
<dbReference type="FunFam" id="1.10.600.10:FF:000002">
    <property type="entry name" value="Octaprenyl diphosphate synthase"/>
    <property type="match status" value="1"/>
</dbReference>
<dbReference type="PROSITE" id="PS00444">
    <property type="entry name" value="POLYPRENYL_SYNTHASE_2"/>
    <property type="match status" value="1"/>
</dbReference>
<dbReference type="SUPFAM" id="SSF48576">
    <property type="entry name" value="Terpenoid synthases"/>
    <property type="match status" value="1"/>
</dbReference>
<dbReference type="SFLD" id="SFLDS00005">
    <property type="entry name" value="Isoprenoid_Synthase_Type_I"/>
    <property type="match status" value="1"/>
</dbReference>
<keyword evidence="5" id="KW-0460">Magnesium</keyword>
<evidence type="ECO:0000256" key="4">
    <source>
        <dbReference type="ARBA" id="ARBA00022723"/>
    </source>
</evidence>
<accession>A0A0X9WB78</accession>
<dbReference type="PROSITE" id="PS00723">
    <property type="entry name" value="POLYPRENYL_SYNTHASE_1"/>
    <property type="match status" value="1"/>
</dbReference>
<dbReference type="STRING" id="634113.AUT07_00615"/>
<evidence type="ECO:0000256" key="1">
    <source>
        <dbReference type="ARBA" id="ARBA00001946"/>
    </source>
</evidence>
<evidence type="ECO:0000313" key="14">
    <source>
        <dbReference type="Proteomes" id="UP000069926"/>
    </source>
</evidence>
<dbReference type="Gene3D" id="1.10.600.10">
    <property type="entry name" value="Farnesyl Diphosphate Synthase"/>
    <property type="match status" value="1"/>
</dbReference>
<evidence type="ECO:0000256" key="12">
    <source>
        <dbReference type="RuleBase" id="RU004466"/>
    </source>
</evidence>
<evidence type="ECO:0000256" key="10">
    <source>
        <dbReference type="ARBA" id="ARBA00079637"/>
    </source>
</evidence>
<sequence length="323" mass="35893">MNLKSIIKLTAKDMEAVNKIILNQLNSDIHLINQLGNYIISSGGKKIRPMIAILIGKALRYKGENHINIAALVEFIHTATLLHDDVIDKSLLRRGKRTANAIFGNAASVLVGDFIYTKSFQMMTELNSLPILKLMSDATNIIAEGEILQLINCNNPNITENTYMQIIYSKTARLFEATTHASAIVSGANDTQQQALRNYGRYLGTAFQLIDDLMDYDSNSSTFGKNIGDDLNEGKLTLPLLHAMENGTKEESKLIRNLIKKGNGRNLLDIILITMKRCGSLEYTKKRAKEEADKAIKALDILSDTSYKDALISLVYISIQHTS</sequence>
<dbReference type="KEGG" id="asy:AUT07_00615"/>
<protein>
    <recommendedName>
        <fullName evidence="9">Octaprenyl diphosphate synthase</fullName>
        <ecNumber evidence="8">2.5.1.90</ecNumber>
    </recommendedName>
    <alternativeName>
        <fullName evidence="11">All-trans-octaprenyl-diphosphate synthase</fullName>
    </alternativeName>
    <alternativeName>
        <fullName evidence="10">Octaprenyl pyrophosphate synthase</fullName>
    </alternativeName>
</protein>
<dbReference type="AlphaFoldDB" id="A0A0X9WB78"/>
<keyword evidence="4" id="KW-0479">Metal-binding</keyword>
<evidence type="ECO:0000256" key="3">
    <source>
        <dbReference type="ARBA" id="ARBA00022679"/>
    </source>
</evidence>
<comment type="function">
    <text evidence="7">Supplies octaprenyl diphosphate, the precursor for the side chain of the isoprenoid quinones ubiquinone and menaquinone.</text>
</comment>
<evidence type="ECO:0000256" key="2">
    <source>
        <dbReference type="ARBA" id="ARBA00006706"/>
    </source>
</evidence>
<keyword evidence="3 12" id="KW-0808">Transferase</keyword>
<dbReference type="Proteomes" id="UP000069926">
    <property type="component" value="Chromosome"/>
</dbReference>
<dbReference type="Pfam" id="PF00348">
    <property type="entry name" value="polyprenyl_synt"/>
    <property type="match status" value="1"/>
</dbReference>
<dbReference type="PANTHER" id="PTHR12001:SF69">
    <property type="entry name" value="ALL TRANS-POLYPRENYL-DIPHOSPHATE SYNTHASE PDSS1"/>
    <property type="match status" value="1"/>
</dbReference>
<dbReference type="NCBIfam" id="NF008140">
    <property type="entry name" value="PRK10888.1"/>
    <property type="match status" value="1"/>
</dbReference>
<evidence type="ECO:0000313" key="13">
    <source>
        <dbReference type="EMBL" id="AMA65168.1"/>
    </source>
</evidence>
<dbReference type="GO" id="GO:0046872">
    <property type="term" value="F:metal ion binding"/>
    <property type="evidence" value="ECO:0007669"/>
    <property type="project" value="UniProtKB-KW"/>
</dbReference>
<comment type="catalytic activity">
    <reaction evidence="6">
        <text>5 isopentenyl diphosphate + (2E,6E)-farnesyl diphosphate = all-trans-octaprenyl diphosphate + 5 diphosphate</text>
        <dbReference type="Rhea" id="RHEA:27798"/>
        <dbReference type="ChEBI" id="CHEBI:33019"/>
        <dbReference type="ChEBI" id="CHEBI:57711"/>
        <dbReference type="ChEBI" id="CHEBI:128769"/>
        <dbReference type="ChEBI" id="CHEBI:175763"/>
        <dbReference type="EC" id="2.5.1.90"/>
    </reaction>
</comment>
<evidence type="ECO:0000256" key="7">
    <source>
        <dbReference type="ARBA" id="ARBA00055029"/>
    </source>
</evidence>
<dbReference type="CDD" id="cd00685">
    <property type="entry name" value="Trans_IPPS_HT"/>
    <property type="match status" value="1"/>
</dbReference>
<dbReference type="InterPro" id="IPR033749">
    <property type="entry name" value="Polyprenyl_synt_CS"/>
</dbReference>
<dbReference type="InterPro" id="IPR008949">
    <property type="entry name" value="Isoprenoid_synthase_dom_sf"/>
</dbReference>
<dbReference type="RefSeq" id="WP_066283989.1">
    <property type="nucleotide sequence ID" value="NZ_CP013920.1"/>
</dbReference>
<evidence type="ECO:0000256" key="5">
    <source>
        <dbReference type="ARBA" id="ARBA00022842"/>
    </source>
</evidence>
<gene>
    <name evidence="13" type="primary">ispB</name>
    <name evidence="13" type="ORF">AUT07_00615</name>
</gene>
<evidence type="ECO:0000256" key="8">
    <source>
        <dbReference type="ARBA" id="ARBA00066511"/>
    </source>
</evidence>
<dbReference type="PATRIC" id="fig|634113.3.peg.581"/>
<dbReference type="EMBL" id="CP013920">
    <property type="protein sequence ID" value="AMA65168.1"/>
    <property type="molecule type" value="Genomic_DNA"/>
</dbReference>
<evidence type="ECO:0000256" key="11">
    <source>
        <dbReference type="ARBA" id="ARBA00083124"/>
    </source>
</evidence>
<dbReference type="EC" id="2.5.1.90" evidence="8"/>
<keyword evidence="14" id="KW-1185">Reference proteome</keyword>
<organism evidence="13 14">
    <name type="scientific">Candidatus Arsenophonus lipoptenae</name>
    <dbReference type="NCBI Taxonomy" id="634113"/>
    <lineage>
        <taxon>Bacteria</taxon>
        <taxon>Pseudomonadati</taxon>
        <taxon>Pseudomonadota</taxon>
        <taxon>Gammaproteobacteria</taxon>
        <taxon>Enterobacterales</taxon>
        <taxon>Morganellaceae</taxon>
        <taxon>Arsenophonus</taxon>
    </lineage>
</organism>
<evidence type="ECO:0000256" key="9">
    <source>
        <dbReference type="ARBA" id="ARBA00072473"/>
    </source>
</evidence>
<comment type="cofactor">
    <cofactor evidence="1">
        <name>Mg(2+)</name>
        <dbReference type="ChEBI" id="CHEBI:18420"/>
    </cofactor>
</comment>
<dbReference type="GO" id="GO:0008299">
    <property type="term" value="P:isoprenoid biosynthetic process"/>
    <property type="evidence" value="ECO:0007669"/>
    <property type="project" value="InterPro"/>
</dbReference>
<evidence type="ECO:0000256" key="6">
    <source>
        <dbReference type="ARBA" id="ARBA00051506"/>
    </source>
</evidence>
<proteinExistence type="inferred from homology"/>